<protein>
    <submittedName>
        <fullName evidence="1">Uncharacterized protein</fullName>
    </submittedName>
</protein>
<proteinExistence type="predicted"/>
<dbReference type="EMBL" id="JABMCI010000066">
    <property type="protein sequence ID" value="NUU17984.1"/>
    <property type="molecule type" value="Genomic_DNA"/>
</dbReference>
<evidence type="ECO:0000313" key="1">
    <source>
        <dbReference type="EMBL" id="NUU17984.1"/>
    </source>
</evidence>
<evidence type="ECO:0000313" key="2">
    <source>
        <dbReference type="Proteomes" id="UP000565724"/>
    </source>
</evidence>
<gene>
    <name evidence="1" type="ORF">HP550_12060</name>
</gene>
<name>A0A7Y6A1E1_9CELL</name>
<keyword evidence="2" id="KW-1185">Reference proteome</keyword>
<accession>A0A7Y6A1E1</accession>
<organism evidence="1 2">
    <name type="scientific">Cellulomonas humilata</name>
    <dbReference type="NCBI Taxonomy" id="144055"/>
    <lineage>
        <taxon>Bacteria</taxon>
        <taxon>Bacillati</taxon>
        <taxon>Actinomycetota</taxon>
        <taxon>Actinomycetes</taxon>
        <taxon>Micrococcales</taxon>
        <taxon>Cellulomonadaceae</taxon>
        <taxon>Cellulomonas</taxon>
    </lineage>
</organism>
<dbReference type="Proteomes" id="UP000565724">
    <property type="component" value="Unassembled WGS sequence"/>
</dbReference>
<dbReference type="AlphaFoldDB" id="A0A7Y6A1E1"/>
<dbReference type="RefSeq" id="WP_175347943.1">
    <property type="nucleotide sequence ID" value="NZ_JABMCI010000066.1"/>
</dbReference>
<sequence length="52" mass="5868">MGWILCHVGRHLWHHERNPEVGGREADYEVCLRCGKERPVYGPPAPGSLIGM</sequence>
<reference evidence="1 2" key="1">
    <citation type="submission" date="2020-05" db="EMBL/GenBank/DDBJ databases">
        <title>Genome Sequencing of Type Strains.</title>
        <authorList>
            <person name="Lemaire J.F."/>
            <person name="Inderbitzin P."/>
            <person name="Gregorio O.A."/>
            <person name="Collins S.B."/>
            <person name="Wespe N."/>
            <person name="Knight-Connoni V."/>
        </authorList>
    </citation>
    <scope>NUCLEOTIDE SEQUENCE [LARGE SCALE GENOMIC DNA]</scope>
    <source>
        <strain evidence="1 2">ATCC 25174</strain>
    </source>
</reference>
<comment type="caution">
    <text evidence="1">The sequence shown here is derived from an EMBL/GenBank/DDBJ whole genome shotgun (WGS) entry which is preliminary data.</text>
</comment>